<proteinExistence type="predicted"/>
<dbReference type="InterPro" id="IPR027417">
    <property type="entry name" value="P-loop_NTPase"/>
</dbReference>
<gene>
    <name evidence="1" type="ORF">RUMHYD_03286</name>
</gene>
<dbReference type="HOGENOM" id="CLU_084710_1_0_9"/>
<evidence type="ECO:0000313" key="1">
    <source>
        <dbReference type="EMBL" id="EEG47851.1"/>
    </source>
</evidence>
<accession>C0CQX3</accession>
<reference evidence="1 2" key="1">
    <citation type="submission" date="2009-01" db="EMBL/GenBank/DDBJ databases">
        <authorList>
            <person name="Fulton L."/>
            <person name="Clifton S."/>
            <person name="Fulton B."/>
            <person name="Xu J."/>
            <person name="Minx P."/>
            <person name="Pepin K.H."/>
            <person name="Johnson M."/>
            <person name="Bhonagiri V."/>
            <person name="Nash W.E."/>
            <person name="Mardis E.R."/>
            <person name="Wilson R.K."/>
        </authorList>
    </citation>
    <scope>NUCLEOTIDE SEQUENCE [LARGE SCALE GENOMIC DNA]</scope>
    <source>
        <strain evidence="2">DSM 10507 / JCM 14656 / S5a33</strain>
    </source>
</reference>
<comment type="caution">
    <text evidence="1">The sequence shown here is derived from an EMBL/GenBank/DDBJ whole genome shotgun (WGS) entry which is preliminary data.</text>
</comment>
<name>C0CQX3_BLAHS</name>
<dbReference type="PATRIC" id="fig|476272.21.peg.1413"/>
<keyword evidence="2" id="KW-1185">Reference proteome</keyword>
<dbReference type="AlphaFoldDB" id="C0CQX3"/>
<protein>
    <recommendedName>
        <fullName evidence="3">CobQ/CobB/MinD/ParA nucleotide binding domain-containing protein</fullName>
    </recommendedName>
</protein>
<sequence length="226" mass="25987">MLRQLLRSKRTFVFLGESGSGKSEMSIFFAQKLLEYTGKTIWLIDMDQTKGMFRSRDWKNQIENERIQVCCGEHFMDMPLVPHGMVQKLENKDAIKILDVGGNEAGAVVLGQFSQWLNAEDCIVFYLINPYRNFSGSQDNILFFMDRIRNAGRIQNVHIISNPNLGKSTQEEDVINGQRMLEKMLSGTGYQIEALMIPNWVDEALFSNWKLPVYSFKPQIQFLSDG</sequence>
<organism evidence="1 2">
    <name type="scientific">Blautia hydrogenotrophica (strain DSM 10507 / JCM 14656 / S5a33)</name>
    <name type="common">Ruminococcus hydrogenotrophicus</name>
    <dbReference type="NCBI Taxonomy" id="476272"/>
    <lineage>
        <taxon>Bacteria</taxon>
        <taxon>Bacillati</taxon>
        <taxon>Bacillota</taxon>
        <taxon>Clostridia</taxon>
        <taxon>Lachnospirales</taxon>
        <taxon>Lachnospiraceae</taxon>
        <taxon>Blautia</taxon>
    </lineage>
</organism>
<dbReference type="eggNOG" id="COG1192">
    <property type="taxonomic scope" value="Bacteria"/>
</dbReference>
<dbReference type="SUPFAM" id="SSF52540">
    <property type="entry name" value="P-loop containing nucleoside triphosphate hydrolases"/>
    <property type="match status" value="1"/>
</dbReference>
<dbReference type="Proteomes" id="UP000003100">
    <property type="component" value="Unassembled WGS sequence"/>
</dbReference>
<evidence type="ECO:0000313" key="2">
    <source>
        <dbReference type="Proteomes" id="UP000003100"/>
    </source>
</evidence>
<dbReference type="EMBL" id="ACBZ01000175">
    <property type="protein sequence ID" value="EEG47851.1"/>
    <property type="molecule type" value="Genomic_DNA"/>
</dbReference>
<reference evidence="1 2" key="2">
    <citation type="submission" date="2009-02" db="EMBL/GenBank/DDBJ databases">
        <title>Draft genome sequence of Blautia hydrogenotrophica DSM 10507 (Ruminococcus hydrogenotrophicus DSM 10507).</title>
        <authorList>
            <person name="Sudarsanam P."/>
            <person name="Ley R."/>
            <person name="Guruge J."/>
            <person name="Turnbaugh P.J."/>
            <person name="Mahowald M."/>
            <person name="Liep D."/>
            <person name="Gordon J."/>
        </authorList>
    </citation>
    <scope>NUCLEOTIDE SEQUENCE [LARGE SCALE GENOMIC DNA]</scope>
    <source>
        <strain evidence="2">DSM 10507 / JCM 14656 / S5a33</strain>
    </source>
</reference>
<evidence type="ECO:0008006" key="3">
    <source>
        <dbReference type="Google" id="ProtNLM"/>
    </source>
</evidence>